<dbReference type="Gene3D" id="2.160.20.120">
    <property type="match status" value="1"/>
</dbReference>
<sequence>MKYPAILLFSGLIVLSACNEKSEKSRWLPDVTNKDHGPLKQKEFSGDFDEIEVSQAIEAEIIKSDVEKVVISAPANIIDEVLVERRGGKIHIHYNTGFRVMNTNNVKAKIYAKDFVKLIANSAASINVKDKFTQEKTDVEASSAASITGHLEANDLEISVDSSSSFDGKIWAVDLDVDASSAASISISGKSKNAELSSSSGSSINGKDVVVENLKADASSGASLEVSATSTVDAEASSGGSVNVYKKGNVTTVKKEESSGGSVSIQ</sequence>
<dbReference type="InterPro" id="IPR021255">
    <property type="entry name" value="DUF2807"/>
</dbReference>
<dbReference type="RefSeq" id="WP_263004796.1">
    <property type="nucleotide sequence ID" value="NZ_JAOTEM010000007.1"/>
</dbReference>
<keyword evidence="4" id="KW-1185">Reference proteome</keyword>
<proteinExistence type="predicted"/>
<organism evidence="3 4">
    <name type="scientific">Chryseobacterium edaphi</name>
    <dbReference type="NCBI Taxonomy" id="2976532"/>
    <lineage>
        <taxon>Bacteria</taxon>
        <taxon>Pseudomonadati</taxon>
        <taxon>Bacteroidota</taxon>
        <taxon>Flavobacteriia</taxon>
        <taxon>Flavobacteriales</taxon>
        <taxon>Weeksellaceae</taxon>
        <taxon>Chryseobacterium group</taxon>
        <taxon>Chryseobacterium</taxon>
    </lineage>
</organism>
<accession>A0ABT2WB74</accession>
<dbReference type="PROSITE" id="PS51257">
    <property type="entry name" value="PROKAR_LIPOPROTEIN"/>
    <property type="match status" value="1"/>
</dbReference>
<dbReference type="Proteomes" id="UP001208649">
    <property type="component" value="Unassembled WGS sequence"/>
</dbReference>
<feature type="domain" description="Putative auto-transporter adhesin head GIN" evidence="2">
    <location>
        <begin position="47"/>
        <end position="246"/>
    </location>
</feature>
<evidence type="ECO:0000313" key="3">
    <source>
        <dbReference type="EMBL" id="MCU7619245.1"/>
    </source>
</evidence>
<gene>
    <name evidence="3" type="ORF">NZ698_18860</name>
</gene>
<feature type="compositionally biased region" description="Polar residues" evidence="1">
    <location>
        <begin position="220"/>
        <end position="232"/>
    </location>
</feature>
<protein>
    <submittedName>
        <fullName evidence="3">DUF2807 domain-containing protein</fullName>
    </submittedName>
</protein>
<evidence type="ECO:0000259" key="2">
    <source>
        <dbReference type="Pfam" id="PF10988"/>
    </source>
</evidence>
<dbReference type="Pfam" id="PF10988">
    <property type="entry name" value="DUF2807"/>
    <property type="match status" value="1"/>
</dbReference>
<dbReference type="EMBL" id="JAOTEM010000007">
    <property type="protein sequence ID" value="MCU7619245.1"/>
    <property type="molecule type" value="Genomic_DNA"/>
</dbReference>
<feature type="region of interest" description="Disordered" evidence="1">
    <location>
        <begin position="218"/>
        <end position="266"/>
    </location>
</feature>
<evidence type="ECO:0000256" key="1">
    <source>
        <dbReference type="SAM" id="MobiDB-lite"/>
    </source>
</evidence>
<reference evidence="4" key="1">
    <citation type="submission" date="2023-07" db="EMBL/GenBank/DDBJ databases">
        <title>Chryseobacterium sp. strain PBS4-4 Genome sequencing and assembly.</title>
        <authorList>
            <person name="Jung Y."/>
        </authorList>
    </citation>
    <scope>NUCLEOTIDE SEQUENCE [LARGE SCALE GENOMIC DNA]</scope>
    <source>
        <strain evidence="4">PBS4-4</strain>
    </source>
</reference>
<evidence type="ECO:0000313" key="4">
    <source>
        <dbReference type="Proteomes" id="UP001208649"/>
    </source>
</evidence>
<comment type="caution">
    <text evidence="3">The sequence shown here is derived from an EMBL/GenBank/DDBJ whole genome shotgun (WGS) entry which is preliminary data.</text>
</comment>
<name>A0ABT2WB74_9FLAO</name>